<dbReference type="InterPro" id="IPR050312">
    <property type="entry name" value="IolE/XylAMocC-like"/>
</dbReference>
<dbReference type="Gene3D" id="3.20.20.150">
    <property type="entry name" value="Divalent-metal-dependent TIM barrel enzymes"/>
    <property type="match status" value="1"/>
</dbReference>
<gene>
    <name evidence="2" type="ORF">COY52_11125</name>
</gene>
<dbReference type="SUPFAM" id="SSF51658">
    <property type="entry name" value="Xylose isomerase-like"/>
    <property type="match status" value="1"/>
</dbReference>
<evidence type="ECO:0000313" key="2">
    <source>
        <dbReference type="EMBL" id="PIZ14751.1"/>
    </source>
</evidence>
<dbReference type="AlphaFoldDB" id="A0A2M7S5B1"/>
<proteinExistence type="predicted"/>
<dbReference type="PANTHER" id="PTHR12110">
    <property type="entry name" value="HYDROXYPYRUVATE ISOMERASE"/>
    <property type="match status" value="1"/>
</dbReference>
<dbReference type="EMBL" id="PFMR01000304">
    <property type="protein sequence ID" value="PIZ14751.1"/>
    <property type="molecule type" value="Genomic_DNA"/>
</dbReference>
<dbReference type="InterPro" id="IPR036237">
    <property type="entry name" value="Xyl_isomerase-like_sf"/>
</dbReference>
<dbReference type="InterPro" id="IPR013022">
    <property type="entry name" value="Xyl_isomerase-like_TIM-brl"/>
</dbReference>
<name>A0A2M7S5B1_9BACT</name>
<reference evidence="3" key="1">
    <citation type="submission" date="2017-09" db="EMBL/GenBank/DDBJ databases">
        <title>Depth-based differentiation of microbial function through sediment-hosted aquifers and enrichment of novel symbionts in the deep terrestrial subsurface.</title>
        <authorList>
            <person name="Probst A.J."/>
            <person name="Ladd B."/>
            <person name="Jarett J.K."/>
            <person name="Geller-Mcgrath D.E."/>
            <person name="Sieber C.M.K."/>
            <person name="Emerson J.B."/>
            <person name="Anantharaman K."/>
            <person name="Thomas B.C."/>
            <person name="Malmstrom R."/>
            <person name="Stieglmeier M."/>
            <person name="Klingl A."/>
            <person name="Woyke T."/>
            <person name="Ryan C.M."/>
            <person name="Banfield J.F."/>
        </authorList>
    </citation>
    <scope>NUCLEOTIDE SEQUENCE [LARGE SCALE GENOMIC DNA]</scope>
</reference>
<dbReference type="Proteomes" id="UP000229307">
    <property type="component" value="Unassembled WGS sequence"/>
</dbReference>
<dbReference type="PANTHER" id="PTHR12110:SF21">
    <property type="entry name" value="XYLOSE ISOMERASE-LIKE TIM BARREL DOMAIN-CONTAINING PROTEIN"/>
    <property type="match status" value="1"/>
</dbReference>
<organism evidence="2 3">
    <name type="scientific">Candidatus Desantisbacteria bacterium CG_4_10_14_0_8_um_filter_48_22</name>
    <dbReference type="NCBI Taxonomy" id="1974543"/>
    <lineage>
        <taxon>Bacteria</taxon>
        <taxon>Candidatus Desantisiibacteriota</taxon>
    </lineage>
</organism>
<dbReference type="Pfam" id="PF01261">
    <property type="entry name" value="AP_endonuc_2"/>
    <property type="match status" value="1"/>
</dbReference>
<comment type="caution">
    <text evidence="2">The sequence shown here is derived from an EMBL/GenBank/DDBJ whole genome shotgun (WGS) entry which is preliminary data.</text>
</comment>
<sequence length="318" mass="34927">MCLARNIVHRSSCIVNNSLCLRASVVNFIITVIAVKNHRNQDFIVKFGICNEIFKGWEWARVAGYVSSLGYAGIELAPFIFAGSVEQVSAGKRKEIADIAGANGLEITGLHWLLASPKGLSLSSPDRSIRERSTEYLKALARFCGDVGGKVMVFGSPKARDIPPSSGFGETYERVKDCFFSILPVLKERGVILALEPLTQKETNFINSAKEAIRMIEEIGHPNFKLNLDVKAMSAENRPIPEVLEGSGRHLVHVHVNDPSLLGPGSGEVDYAPIREALQKIGYEGYLSVEVFDFSPGPESIASTSIEYLKKIFDTDIR</sequence>
<feature type="domain" description="Xylose isomerase-like TIM barrel" evidence="1">
    <location>
        <begin position="66"/>
        <end position="311"/>
    </location>
</feature>
<protein>
    <submittedName>
        <fullName evidence="2">D-tagatose 3-epimerase</fullName>
    </submittedName>
</protein>
<accession>A0A2M7S5B1</accession>
<evidence type="ECO:0000313" key="3">
    <source>
        <dbReference type="Proteomes" id="UP000229307"/>
    </source>
</evidence>
<evidence type="ECO:0000259" key="1">
    <source>
        <dbReference type="Pfam" id="PF01261"/>
    </source>
</evidence>